<accession>D8U391</accession>
<organism evidence="2">
    <name type="scientific">Volvox carteri f. nagariensis</name>
    <dbReference type="NCBI Taxonomy" id="3068"/>
    <lineage>
        <taxon>Eukaryota</taxon>
        <taxon>Viridiplantae</taxon>
        <taxon>Chlorophyta</taxon>
        <taxon>core chlorophytes</taxon>
        <taxon>Chlorophyceae</taxon>
        <taxon>CS clade</taxon>
        <taxon>Chlamydomonadales</taxon>
        <taxon>Volvocaceae</taxon>
        <taxon>Volvox</taxon>
    </lineage>
</organism>
<evidence type="ECO:0000313" key="2">
    <source>
        <dbReference type="Proteomes" id="UP000001058"/>
    </source>
</evidence>
<keyword evidence="2" id="KW-1185">Reference proteome</keyword>
<proteinExistence type="predicted"/>
<gene>
    <name evidence="1" type="ORF">VOLCADRAFT_93859</name>
</gene>
<dbReference type="InParanoid" id="D8U391"/>
<dbReference type="KEGG" id="vcn:VOLCADRAFT_93859"/>
<dbReference type="AlphaFoldDB" id="D8U391"/>
<name>D8U391_VOLCA</name>
<reference evidence="1 2" key="1">
    <citation type="journal article" date="2010" name="Science">
        <title>Genomic analysis of organismal complexity in the multicellular green alga Volvox carteri.</title>
        <authorList>
            <person name="Prochnik S.E."/>
            <person name="Umen J."/>
            <person name="Nedelcu A.M."/>
            <person name="Hallmann A."/>
            <person name="Miller S.M."/>
            <person name="Nishii I."/>
            <person name="Ferris P."/>
            <person name="Kuo A."/>
            <person name="Mitros T."/>
            <person name="Fritz-Laylin L.K."/>
            <person name="Hellsten U."/>
            <person name="Chapman J."/>
            <person name="Simakov O."/>
            <person name="Rensing S.A."/>
            <person name="Terry A."/>
            <person name="Pangilinan J."/>
            <person name="Kapitonov V."/>
            <person name="Jurka J."/>
            <person name="Salamov A."/>
            <person name="Shapiro H."/>
            <person name="Schmutz J."/>
            <person name="Grimwood J."/>
            <person name="Lindquist E."/>
            <person name="Lucas S."/>
            <person name="Grigoriev I.V."/>
            <person name="Schmitt R."/>
            <person name="Kirk D."/>
            <person name="Rokhsar D.S."/>
        </authorList>
    </citation>
    <scope>NUCLEOTIDE SEQUENCE [LARGE SCALE GENOMIC DNA]</scope>
    <source>
        <strain evidence="2">f. Nagariensis / Eve</strain>
    </source>
</reference>
<protein>
    <submittedName>
        <fullName evidence="1">Uncharacterized protein</fullName>
    </submittedName>
</protein>
<dbReference type="EMBL" id="GL378355">
    <property type="protein sequence ID" value="EFJ45785.1"/>
    <property type="molecule type" value="Genomic_DNA"/>
</dbReference>
<dbReference type="Proteomes" id="UP000001058">
    <property type="component" value="Unassembled WGS sequence"/>
</dbReference>
<sequence length="169" mass="18425">MYQFGPRFKKRNTTEMDTARAAEGAEAGEEDGWQYNLRACQHKGIKWAHHQQQAATQPAVACAGRDIAGGVIQHGDKAMTSEYLPVDALSFAYKPQDAVAMLDGPGVSTIILPGLKDLIMREQVAAASSSIRMGHKVPDFVVYMVLEQLSLVAPFSHHLVKSGFGKRIS</sequence>
<dbReference type="GeneID" id="9622120"/>
<dbReference type="RefSeq" id="XP_002953186.1">
    <property type="nucleotide sequence ID" value="XM_002953140.1"/>
</dbReference>
<evidence type="ECO:0000313" key="1">
    <source>
        <dbReference type="EMBL" id="EFJ45785.1"/>
    </source>
</evidence>